<evidence type="ECO:0000313" key="18">
    <source>
        <dbReference type="Proteomes" id="UP000002280"/>
    </source>
</evidence>
<comment type="subcellular location">
    <subcellularLocation>
        <location evidence="1">Membrane</location>
        <topology evidence="1">Single-pass type I membrane protein</topology>
    </subcellularLocation>
</comment>
<keyword evidence="8" id="KW-1064">Adaptive immunity</keyword>
<feature type="domain" description="CD3 gamma/delta subunit Ig-like" evidence="16">
    <location>
        <begin position="109"/>
        <end position="178"/>
    </location>
</feature>
<dbReference type="SMART" id="SM00077">
    <property type="entry name" value="ITAM"/>
    <property type="match status" value="1"/>
</dbReference>
<dbReference type="InParanoid" id="F7F8B6"/>
<evidence type="ECO:0000256" key="9">
    <source>
        <dbReference type="ARBA" id="ARBA00023136"/>
    </source>
</evidence>
<dbReference type="SUPFAM" id="SSF48726">
    <property type="entry name" value="Immunoglobulin"/>
    <property type="match status" value="1"/>
</dbReference>
<keyword evidence="9 15" id="KW-0472">Membrane</keyword>
<dbReference type="AlphaFoldDB" id="F7F8B6"/>
<keyword evidence="4 15" id="KW-0812">Transmembrane</keyword>
<evidence type="ECO:0000256" key="1">
    <source>
        <dbReference type="ARBA" id="ARBA00004479"/>
    </source>
</evidence>
<dbReference type="Proteomes" id="UP000002280">
    <property type="component" value="Chromosome 4"/>
</dbReference>
<reference evidence="17" key="2">
    <citation type="submission" date="2025-08" db="UniProtKB">
        <authorList>
            <consortium name="Ensembl"/>
        </authorList>
    </citation>
    <scope>IDENTIFICATION</scope>
</reference>
<evidence type="ECO:0000256" key="10">
    <source>
        <dbReference type="ARBA" id="ARBA00023157"/>
    </source>
</evidence>
<dbReference type="PANTHER" id="PTHR10570">
    <property type="entry name" value="T-CELL SURFACE GLYCOPROTEIN CD3 GAMMA CHAIN / DELTA CHAIN"/>
    <property type="match status" value="1"/>
</dbReference>
<evidence type="ECO:0000256" key="11">
    <source>
        <dbReference type="ARBA" id="ARBA00023170"/>
    </source>
</evidence>
<dbReference type="Bgee" id="ENSMODG00000013506">
    <property type="expression patterns" value="Expressed in blood and 17 other cell types or tissues"/>
</dbReference>
<evidence type="ECO:0000256" key="8">
    <source>
        <dbReference type="ARBA" id="ARBA00023130"/>
    </source>
</evidence>
<dbReference type="InterPro" id="IPR013783">
    <property type="entry name" value="Ig-like_fold"/>
</dbReference>
<organism evidence="17 18">
    <name type="scientific">Monodelphis domestica</name>
    <name type="common">Gray short-tailed opossum</name>
    <dbReference type="NCBI Taxonomy" id="13616"/>
    <lineage>
        <taxon>Eukaryota</taxon>
        <taxon>Metazoa</taxon>
        <taxon>Chordata</taxon>
        <taxon>Craniata</taxon>
        <taxon>Vertebrata</taxon>
        <taxon>Euteleostomi</taxon>
        <taxon>Mammalia</taxon>
        <taxon>Metatheria</taxon>
        <taxon>Didelphimorphia</taxon>
        <taxon>Didelphidae</taxon>
        <taxon>Monodelphis</taxon>
    </lineage>
</organism>
<dbReference type="GO" id="GO:0042105">
    <property type="term" value="C:alpha-beta T cell receptor complex"/>
    <property type="evidence" value="ECO:0000318"/>
    <property type="project" value="GO_Central"/>
</dbReference>
<keyword evidence="5" id="KW-0732">Signal</keyword>
<dbReference type="FunCoup" id="F7F8B6">
    <property type="interactions" value="40"/>
</dbReference>
<dbReference type="GeneTree" id="ENSGT00940000153312"/>
<accession>F7F8B6</accession>
<protein>
    <recommendedName>
        <fullName evidence="2">T-cell surface glycoprotein CD3 delta chain</fullName>
    </recommendedName>
    <alternativeName>
        <fullName evidence="13">T-cell receptor T3 delta chain</fullName>
    </alternativeName>
</protein>
<evidence type="ECO:0000256" key="3">
    <source>
        <dbReference type="ARBA" id="ARBA00022553"/>
    </source>
</evidence>
<evidence type="ECO:0000256" key="7">
    <source>
        <dbReference type="ARBA" id="ARBA00022989"/>
    </source>
</evidence>
<dbReference type="GO" id="GO:0004888">
    <property type="term" value="F:transmembrane signaling receptor activity"/>
    <property type="evidence" value="ECO:0000318"/>
    <property type="project" value="GO_Central"/>
</dbReference>
<dbReference type="PANTHER" id="PTHR10570:SF5">
    <property type="entry name" value="T-CELL SURFACE GLYCOPROTEIN CD3 DELTA CHAIN"/>
    <property type="match status" value="1"/>
</dbReference>
<evidence type="ECO:0000256" key="4">
    <source>
        <dbReference type="ARBA" id="ARBA00022692"/>
    </source>
</evidence>
<name>F7F8B6_MONDO</name>
<dbReference type="InterPro" id="IPR015484">
    <property type="entry name" value="CD3_esu/gsu/dsu"/>
</dbReference>
<keyword evidence="11" id="KW-0675">Receptor</keyword>
<reference evidence="17" key="3">
    <citation type="submission" date="2025-09" db="UniProtKB">
        <authorList>
            <consortium name="Ensembl"/>
        </authorList>
    </citation>
    <scope>IDENTIFICATION</scope>
</reference>
<keyword evidence="18" id="KW-1185">Reference proteome</keyword>
<evidence type="ECO:0000256" key="5">
    <source>
        <dbReference type="ARBA" id="ARBA00022729"/>
    </source>
</evidence>
<evidence type="ECO:0000259" key="16">
    <source>
        <dbReference type="Pfam" id="PF16680"/>
    </source>
</evidence>
<keyword evidence="3" id="KW-0597">Phosphoprotein</keyword>
<dbReference type="eggNOG" id="ENOG502S4XC">
    <property type="taxonomic scope" value="Eukaryota"/>
</dbReference>
<dbReference type="STRING" id="13616.ENSMODP00000016898"/>
<dbReference type="GO" id="GO:0009897">
    <property type="term" value="C:external side of plasma membrane"/>
    <property type="evidence" value="ECO:0000318"/>
    <property type="project" value="GO_Central"/>
</dbReference>
<keyword evidence="7 15" id="KW-1133">Transmembrane helix</keyword>
<proteinExistence type="predicted"/>
<keyword evidence="12" id="KW-0325">Glycoprotein</keyword>
<reference evidence="17 18" key="1">
    <citation type="journal article" date="2007" name="Nature">
        <title>Genome of the marsupial Monodelphis domestica reveals innovation in non-coding sequences.</title>
        <authorList>
            <person name="Mikkelsen T.S."/>
            <person name="Wakefield M.J."/>
            <person name="Aken B."/>
            <person name="Amemiya C.T."/>
            <person name="Chang J.L."/>
            <person name="Duke S."/>
            <person name="Garber M."/>
            <person name="Gentles A.J."/>
            <person name="Goodstadt L."/>
            <person name="Heger A."/>
            <person name="Jurka J."/>
            <person name="Kamal M."/>
            <person name="Mauceli E."/>
            <person name="Searle S.M."/>
            <person name="Sharpe T."/>
            <person name="Baker M.L."/>
            <person name="Batzer M.A."/>
            <person name="Benos P.V."/>
            <person name="Belov K."/>
            <person name="Clamp M."/>
            <person name="Cook A."/>
            <person name="Cuff J."/>
            <person name="Das R."/>
            <person name="Davidow L."/>
            <person name="Deakin J.E."/>
            <person name="Fazzari M.J."/>
            <person name="Glass J.L."/>
            <person name="Grabherr M."/>
            <person name="Greally J.M."/>
            <person name="Gu W."/>
            <person name="Hore T.A."/>
            <person name="Huttley G.A."/>
            <person name="Kleber M."/>
            <person name="Jirtle R.L."/>
            <person name="Koina E."/>
            <person name="Lee J.T."/>
            <person name="Mahony S."/>
            <person name="Marra M.A."/>
            <person name="Miller R.D."/>
            <person name="Nicholls R.D."/>
            <person name="Oda M."/>
            <person name="Papenfuss A.T."/>
            <person name="Parra Z.E."/>
            <person name="Pollock D.D."/>
            <person name="Ray D.A."/>
            <person name="Schein J.E."/>
            <person name="Speed T.P."/>
            <person name="Thompson K."/>
            <person name="VandeBerg J.L."/>
            <person name="Wade C.M."/>
            <person name="Walker J.A."/>
            <person name="Waters P.D."/>
            <person name="Webber C."/>
            <person name="Weidman J.R."/>
            <person name="Xie X."/>
            <person name="Zody M.C."/>
            <person name="Baldwin J."/>
            <person name="Abdouelleil A."/>
            <person name="Abdulkadir J."/>
            <person name="Abebe A."/>
            <person name="Abera B."/>
            <person name="Abreu J."/>
            <person name="Acer S.C."/>
            <person name="Aftuck L."/>
            <person name="Alexander A."/>
            <person name="An P."/>
            <person name="Anderson E."/>
            <person name="Anderson S."/>
            <person name="Arachi H."/>
            <person name="Azer M."/>
            <person name="Bachantsang P."/>
            <person name="Barry A."/>
            <person name="Bayul T."/>
            <person name="Berlin A."/>
            <person name="Bessette D."/>
            <person name="Bloom T."/>
            <person name="Bloom T."/>
            <person name="Boguslavskiy L."/>
            <person name="Bonnet C."/>
            <person name="Boukhgalter B."/>
            <person name="Bourzgui I."/>
            <person name="Brown A."/>
            <person name="Cahill P."/>
            <person name="Channer S."/>
            <person name="Cheshatsang Y."/>
            <person name="Chuda L."/>
            <person name="Citroen M."/>
            <person name="Collymore A."/>
            <person name="Cooke P."/>
            <person name="Costello M."/>
            <person name="D'Aco K."/>
            <person name="Daza R."/>
            <person name="De Haan G."/>
            <person name="DeGray S."/>
            <person name="DeMaso C."/>
            <person name="Dhargay N."/>
            <person name="Dooley K."/>
            <person name="Dooley E."/>
            <person name="Doricent M."/>
            <person name="Dorje P."/>
            <person name="Dorjee K."/>
            <person name="Dupes A."/>
            <person name="Elong R."/>
            <person name="Falk J."/>
            <person name="Farina A."/>
            <person name="Faro S."/>
            <person name="Ferguson D."/>
            <person name="Fisher S."/>
            <person name="Foley C.D."/>
            <person name="Franke A."/>
            <person name="Friedrich D."/>
            <person name="Gadbois L."/>
            <person name="Gearin G."/>
            <person name="Gearin C.R."/>
            <person name="Giannoukos G."/>
            <person name="Goode T."/>
            <person name="Graham J."/>
            <person name="Grandbois E."/>
            <person name="Grewal S."/>
            <person name="Gyaltsen K."/>
            <person name="Hafez N."/>
            <person name="Hagos B."/>
            <person name="Hall J."/>
            <person name="Henson C."/>
            <person name="Hollinger A."/>
            <person name="Honan T."/>
            <person name="Huard M.D."/>
            <person name="Hughes L."/>
            <person name="Hurhula B."/>
            <person name="Husby M.E."/>
            <person name="Kamat A."/>
            <person name="Kanga B."/>
            <person name="Kashin S."/>
            <person name="Khazanovich D."/>
            <person name="Kisner P."/>
            <person name="Lance K."/>
            <person name="Lara M."/>
            <person name="Lee W."/>
            <person name="Lennon N."/>
            <person name="Letendre F."/>
            <person name="LeVine R."/>
            <person name="Lipovsky A."/>
            <person name="Liu X."/>
            <person name="Liu J."/>
            <person name="Liu S."/>
            <person name="Lokyitsang T."/>
            <person name="Lokyitsang Y."/>
            <person name="Lubonja R."/>
            <person name="Lui A."/>
            <person name="MacDonald P."/>
            <person name="Magnisalis V."/>
            <person name="Maru K."/>
            <person name="Matthews C."/>
            <person name="McCusker W."/>
            <person name="McDonough S."/>
            <person name="Mehta T."/>
            <person name="Meldrim J."/>
            <person name="Meneus L."/>
            <person name="Mihai O."/>
            <person name="Mihalev A."/>
            <person name="Mihova T."/>
            <person name="Mittelman R."/>
            <person name="Mlenga V."/>
            <person name="Montmayeur A."/>
            <person name="Mulrain L."/>
            <person name="Navidi A."/>
            <person name="Naylor J."/>
            <person name="Negash T."/>
            <person name="Nguyen T."/>
            <person name="Nguyen N."/>
            <person name="Nicol R."/>
            <person name="Norbu C."/>
            <person name="Norbu N."/>
            <person name="Novod N."/>
            <person name="O'Neill B."/>
            <person name="Osman S."/>
            <person name="Markiewicz E."/>
            <person name="Oyono O.L."/>
            <person name="Patti C."/>
            <person name="Phunkhang P."/>
            <person name="Pierre F."/>
            <person name="Priest M."/>
            <person name="Raghuraman S."/>
            <person name="Rege F."/>
            <person name="Reyes R."/>
            <person name="Rise C."/>
            <person name="Rogov P."/>
            <person name="Ross K."/>
            <person name="Ryan E."/>
            <person name="Settipalli S."/>
            <person name="Shea T."/>
            <person name="Sherpa N."/>
            <person name="Shi L."/>
            <person name="Shih D."/>
            <person name="Sparrow T."/>
            <person name="Spaulding J."/>
            <person name="Stalker J."/>
            <person name="Stange-Thomann N."/>
            <person name="Stavropoulos S."/>
            <person name="Stone C."/>
            <person name="Strader C."/>
            <person name="Tesfaye S."/>
            <person name="Thomson T."/>
            <person name="Thoulutsang Y."/>
            <person name="Thoulutsang D."/>
            <person name="Topham K."/>
            <person name="Topping I."/>
            <person name="Tsamla T."/>
            <person name="Vassiliev H."/>
            <person name="Vo A."/>
            <person name="Wangchuk T."/>
            <person name="Wangdi T."/>
            <person name="Weiand M."/>
            <person name="Wilkinson J."/>
            <person name="Wilson A."/>
            <person name="Yadav S."/>
            <person name="Young G."/>
            <person name="Yu Q."/>
            <person name="Zembek L."/>
            <person name="Zhong D."/>
            <person name="Zimmer A."/>
            <person name="Zwirko Z."/>
            <person name="Jaffe D.B."/>
            <person name="Alvarez P."/>
            <person name="Brockman W."/>
            <person name="Butler J."/>
            <person name="Chin C."/>
            <person name="Gnerre S."/>
            <person name="MacCallum I."/>
            <person name="Graves J.A."/>
            <person name="Ponting C.P."/>
            <person name="Breen M."/>
            <person name="Samollow P.B."/>
            <person name="Lander E.S."/>
            <person name="Lindblad-Toh K."/>
        </authorList>
    </citation>
    <scope>NUCLEOTIDE SEQUENCE [LARGE SCALE GENOMIC DNA]</scope>
</reference>
<evidence type="ECO:0000256" key="12">
    <source>
        <dbReference type="ARBA" id="ARBA00023180"/>
    </source>
</evidence>
<evidence type="ECO:0000256" key="14">
    <source>
        <dbReference type="ARBA" id="ARBA00047083"/>
    </source>
</evidence>
<dbReference type="GO" id="GO:0007166">
    <property type="term" value="P:cell surface receptor signaling pathway"/>
    <property type="evidence" value="ECO:0000318"/>
    <property type="project" value="GO_Central"/>
</dbReference>
<evidence type="ECO:0000313" key="17">
    <source>
        <dbReference type="Ensembl" id="ENSMODP00000016898.4"/>
    </source>
</evidence>
<dbReference type="GO" id="GO:0045059">
    <property type="term" value="P:positive thymic T cell selection"/>
    <property type="evidence" value="ECO:0000318"/>
    <property type="project" value="GO_Central"/>
</dbReference>
<sequence>MTKMDDVSSKRLKVNYEEPSNSKQVVVNLLGSAQHFLSFPEGRLEECRKSGWAFLEADGFMALQKIPRWTMKWDLCLTGLILTIILLQGSDVQADEEDKPLSISVVESEDKIFLKCNGTEFSWMDLEESSNKSHLGNKSVDLGKKIQDPRGIYQCSDNKDKKSVLQVYYRMCQNCVEVKSSSLIGILIADIIATVFLAVGVYCFAGHEEGYLSADFDKQILMQNDELYQPLRDRDDNSYSHIGGKRPQNKCLLGFYLAPEKGMGNMLVLSCF</sequence>
<dbReference type="Pfam" id="PF16680">
    <property type="entry name" value="Ig_4"/>
    <property type="match status" value="1"/>
</dbReference>
<dbReference type="FunFam" id="2.60.40.10:FF:001361">
    <property type="entry name" value="T-cell surface glycoprotein CD3 delta chain"/>
    <property type="match status" value="1"/>
</dbReference>
<evidence type="ECO:0000256" key="15">
    <source>
        <dbReference type="SAM" id="Phobius"/>
    </source>
</evidence>
<evidence type="ECO:0000256" key="6">
    <source>
        <dbReference type="ARBA" id="ARBA00022859"/>
    </source>
</evidence>
<keyword evidence="6" id="KW-0391">Immunity</keyword>
<dbReference type="InterPro" id="IPR032052">
    <property type="entry name" value="Ig_4"/>
</dbReference>
<dbReference type="HOGENOM" id="CLU_115449_0_0_1"/>
<dbReference type="Pfam" id="PF02189">
    <property type="entry name" value="ITAM"/>
    <property type="match status" value="1"/>
</dbReference>
<keyword evidence="10" id="KW-1015">Disulfide bond</keyword>
<dbReference type="GO" id="GO:0002250">
    <property type="term" value="P:adaptive immune response"/>
    <property type="evidence" value="ECO:0007669"/>
    <property type="project" value="UniProtKB-KW"/>
</dbReference>
<evidence type="ECO:0000256" key="2">
    <source>
        <dbReference type="ARBA" id="ARBA00014256"/>
    </source>
</evidence>
<comment type="subunit">
    <text evidence="14">The TCR-CD3 complex is composed of a CD3D/CD3E and a CD3G/CD3E heterodimers that preferentially associate with TCRalpha and TCRbeta, respectively, to form TCRalpha/CD3E/CD3G and TCRbeta/CD3G/CD3E trimers. In turn, the hexamer interacts with CD3Z homodimer to form the TCR-CD3 complex. Alternatively, TCRalpha and TCRbeta can be replaced by TCRgamma and TCRdelta. Interacts with coreceptors CD4 and CD8.</text>
</comment>
<dbReference type="InterPro" id="IPR003110">
    <property type="entry name" value="Phos_immunorcpt_sig_ITAM"/>
</dbReference>
<dbReference type="InterPro" id="IPR036179">
    <property type="entry name" value="Ig-like_dom_sf"/>
</dbReference>
<dbReference type="Ensembl" id="ENSMODT00000017211.4">
    <property type="protein sequence ID" value="ENSMODP00000016898.4"/>
    <property type="gene ID" value="ENSMODG00000013506.4"/>
</dbReference>
<dbReference type="PROSITE" id="PS51055">
    <property type="entry name" value="ITAM_1"/>
    <property type="match status" value="1"/>
</dbReference>
<evidence type="ECO:0000256" key="13">
    <source>
        <dbReference type="ARBA" id="ARBA00030628"/>
    </source>
</evidence>
<dbReference type="Gene3D" id="2.60.40.10">
    <property type="entry name" value="Immunoglobulins"/>
    <property type="match status" value="1"/>
</dbReference>
<feature type="transmembrane region" description="Helical" evidence="15">
    <location>
        <begin position="183"/>
        <end position="205"/>
    </location>
</feature>